<name>A0AAW2WTG9_9LAMI</name>
<dbReference type="InterPro" id="IPR032867">
    <property type="entry name" value="DYW_dom"/>
</dbReference>
<organism evidence="3">
    <name type="scientific">Sesamum latifolium</name>
    <dbReference type="NCBI Taxonomy" id="2727402"/>
    <lineage>
        <taxon>Eukaryota</taxon>
        <taxon>Viridiplantae</taxon>
        <taxon>Streptophyta</taxon>
        <taxon>Embryophyta</taxon>
        <taxon>Tracheophyta</taxon>
        <taxon>Spermatophyta</taxon>
        <taxon>Magnoliopsida</taxon>
        <taxon>eudicotyledons</taxon>
        <taxon>Gunneridae</taxon>
        <taxon>Pentapetalae</taxon>
        <taxon>asterids</taxon>
        <taxon>lamiids</taxon>
        <taxon>Lamiales</taxon>
        <taxon>Pedaliaceae</taxon>
        <taxon>Sesamum</taxon>
    </lineage>
</organism>
<dbReference type="AlphaFoldDB" id="A0AAW2WTG9"/>
<proteinExistence type="inferred from homology"/>
<comment type="similarity">
    <text evidence="1">Belongs to the PPR family. PCMP-H subfamily.</text>
</comment>
<evidence type="ECO:0000256" key="1">
    <source>
        <dbReference type="ARBA" id="ARBA00006643"/>
    </source>
</evidence>
<evidence type="ECO:0000259" key="2">
    <source>
        <dbReference type="Pfam" id="PF14432"/>
    </source>
</evidence>
<comment type="caution">
    <text evidence="3">The sequence shown here is derived from an EMBL/GenBank/DDBJ whole genome shotgun (WGS) entry which is preliminary data.</text>
</comment>
<evidence type="ECO:0000313" key="3">
    <source>
        <dbReference type="EMBL" id="KAL0443822.1"/>
    </source>
</evidence>
<reference evidence="3" key="1">
    <citation type="submission" date="2020-06" db="EMBL/GenBank/DDBJ databases">
        <authorList>
            <person name="Li T."/>
            <person name="Hu X."/>
            <person name="Zhang T."/>
            <person name="Song X."/>
            <person name="Zhang H."/>
            <person name="Dai N."/>
            <person name="Sheng W."/>
            <person name="Hou X."/>
            <person name="Wei L."/>
        </authorList>
    </citation>
    <scope>NUCLEOTIDE SEQUENCE</scope>
    <source>
        <strain evidence="3">KEN1</strain>
        <tissue evidence="3">Leaf</tissue>
    </source>
</reference>
<sequence length="119" mass="13619">MGDKSHPKSQEIDSYLQELMAELKSLGYAPDVGAVLHDMDIEEKEYNLVHHSEKLAVAFALMNTPDGVPIRIMKNLRVCDDCHVAMKYISVVKNREIIVRDSSRFHHFKNGHCSCGDYW</sequence>
<dbReference type="EMBL" id="JACGWN010000007">
    <property type="protein sequence ID" value="KAL0443822.1"/>
    <property type="molecule type" value="Genomic_DNA"/>
</dbReference>
<dbReference type="Pfam" id="PF14432">
    <property type="entry name" value="DYW_deaminase"/>
    <property type="match status" value="1"/>
</dbReference>
<feature type="domain" description="DYW" evidence="2">
    <location>
        <begin position="27"/>
        <end position="119"/>
    </location>
</feature>
<reference evidence="3" key="2">
    <citation type="journal article" date="2024" name="Plant">
        <title>Genomic evolution and insights into agronomic trait innovations of Sesamum species.</title>
        <authorList>
            <person name="Miao H."/>
            <person name="Wang L."/>
            <person name="Qu L."/>
            <person name="Liu H."/>
            <person name="Sun Y."/>
            <person name="Le M."/>
            <person name="Wang Q."/>
            <person name="Wei S."/>
            <person name="Zheng Y."/>
            <person name="Lin W."/>
            <person name="Duan Y."/>
            <person name="Cao H."/>
            <person name="Xiong S."/>
            <person name="Wang X."/>
            <person name="Wei L."/>
            <person name="Li C."/>
            <person name="Ma Q."/>
            <person name="Ju M."/>
            <person name="Zhao R."/>
            <person name="Li G."/>
            <person name="Mu C."/>
            <person name="Tian Q."/>
            <person name="Mei H."/>
            <person name="Zhang T."/>
            <person name="Gao T."/>
            <person name="Zhang H."/>
        </authorList>
    </citation>
    <scope>NUCLEOTIDE SEQUENCE</scope>
    <source>
        <strain evidence="3">KEN1</strain>
    </source>
</reference>
<dbReference type="GO" id="GO:0008270">
    <property type="term" value="F:zinc ion binding"/>
    <property type="evidence" value="ECO:0007669"/>
    <property type="project" value="InterPro"/>
</dbReference>
<protein>
    <submittedName>
        <fullName evidence="3">Pentatricopeptide repeat-containing protein</fullName>
    </submittedName>
</protein>
<accession>A0AAW2WTG9</accession>
<dbReference type="InterPro" id="IPR046849">
    <property type="entry name" value="E2_motif"/>
</dbReference>
<gene>
    <name evidence="3" type="ORF">Slati_2104900</name>
</gene>
<dbReference type="Pfam" id="PF20430">
    <property type="entry name" value="Eplus_motif"/>
    <property type="match status" value="1"/>
</dbReference>